<dbReference type="AlphaFoldDB" id="A0A5R9FUK1"/>
<reference evidence="1 2" key="1">
    <citation type="submission" date="2019-05" db="EMBL/GenBank/DDBJ databases">
        <title>Streptomyces sp. NEAU-C151, a novel actinomycete isolated from soil.</title>
        <authorList>
            <person name="Han L."/>
            <person name="Jiang H."/>
        </authorList>
    </citation>
    <scope>NUCLEOTIDE SEQUENCE [LARGE SCALE GENOMIC DNA]</scope>
    <source>
        <strain evidence="1 2">NEAU-C151</strain>
    </source>
</reference>
<organism evidence="1 2">
    <name type="scientific">Streptomyces montanus</name>
    <dbReference type="NCBI Taxonomy" id="2580423"/>
    <lineage>
        <taxon>Bacteria</taxon>
        <taxon>Bacillati</taxon>
        <taxon>Actinomycetota</taxon>
        <taxon>Actinomycetes</taxon>
        <taxon>Kitasatosporales</taxon>
        <taxon>Streptomycetaceae</taxon>
        <taxon>Streptomyces</taxon>
    </lineage>
</organism>
<evidence type="ECO:0000313" key="1">
    <source>
        <dbReference type="EMBL" id="TLS45696.1"/>
    </source>
</evidence>
<dbReference type="RefSeq" id="WP_138045287.1">
    <property type="nucleotide sequence ID" value="NZ_VBZC01000012.1"/>
</dbReference>
<dbReference type="EMBL" id="VBZC01000012">
    <property type="protein sequence ID" value="TLS45696.1"/>
    <property type="molecule type" value="Genomic_DNA"/>
</dbReference>
<evidence type="ECO:0000313" key="2">
    <source>
        <dbReference type="Proteomes" id="UP000305906"/>
    </source>
</evidence>
<sequence length="197" mass="22463">MADSSASPTTPQNEEHALFFVRVWAEAVLREVARVRDTRRRAAVNDRNYERMEDWSPTEEDLDRDFREQWAQEHTLVWAAFQLEQWRARLHKERGIEPDPEHPLLRTMRNALEHLVDAQFVDERAESPAPTGKEGSALRQLKGLDIALGGEASFGHIDPAQVEAAALNVVRSIERDLEQEAIDRYVALLDEDGAADV</sequence>
<dbReference type="Proteomes" id="UP000305906">
    <property type="component" value="Unassembled WGS sequence"/>
</dbReference>
<accession>A0A5R9FUK1</accession>
<gene>
    <name evidence="1" type="ORF">FE633_13080</name>
</gene>
<proteinExistence type="predicted"/>
<comment type="caution">
    <text evidence="1">The sequence shown here is derived from an EMBL/GenBank/DDBJ whole genome shotgun (WGS) entry which is preliminary data.</text>
</comment>
<protein>
    <submittedName>
        <fullName evidence="1">Uncharacterized protein</fullName>
    </submittedName>
</protein>
<keyword evidence="2" id="KW-1185">Reference proteome</keyword>
<name>A0A5R9FUK1_9ACTN</name>